<proteinExistence type="predicted"/>
<organism evidence="1">
    <name type="scientific">viral metagenome</name>
    <dbReference type="NCBI Taxonomy" id="1070528"/>
    <lineage>
        <taxon>unclassified sequences</taxon>
        <taxon>metagenomes</taxon>
        <taxon>organismal metagenomes</taxon>
    </lineage>
</organism>
<protein>
    <submittedName>
        <fullName evidence="1">Uncharacterized protein</fullName>
    </submittedName>
</protein>
<dbReference type="EMBL" id="MN740685">
    <property type="protein sequence ID" value="QHU07616.1"/>
    <property type="molecule type" value="Genomic_DNA"/>
</dbReference>
<name>A0A6C0JS18_9ZZZZ</name>
<evidence type="ECO:0000313" key="1">
    <source>
        <dbReference type="EMBL" id="QHU07616.1"/>
    </source>
</evidence>
<sequence>MDFTSGQDFTERLARGNGIKMTNNFFFFYLKKWNVEFTPGPTIQATKEKALEAIYLVQTNVNISDHDKVECCEVIKVMVGLEYDLDQLINH</sequence>
<dbReference type="AlphaFoldDB" id="A0A6C0JS18"/>
<accession>A0A6C0JS18</accession>
<reference evidence="1" key="1">
    <citation type="journal article" date="2020" name="Nature">
        <title>Giant virus diversity and host interactions through global metagenomics.</title>
        <authorList>
            <person name="Schulz F."/>
            <person name="Roux S."/>
            <person name="Paez-Espino D."/>
            <person name="Jungbluth S."/>
            <person name="Walsh D.A."/>
            <person name="Denef V.J."/>
            <person name="McMahon K.D."/>
            <person name="Konstantinidis K.T."/>
            <person name="Eloe-Fadrosh E.A."/>
            <person name="Kyrpides N.C."/>
            <person name="Woyke T."/>
        </authorList>
    </citation>
    <scope>NUCLEOTIDE SEQUENCE</scope>
    <source>
        <strain evidence="1">GVMAG-S-1041349-163</strain>
    </source>
</reference>